<reference evidence="1" key="2">
    <citation type="journal article" date="2015" name="Data Brief">
        <title>Shoot transcriptome of the giant reed, Arundo donax.</title>
        <authorList>
            <person name="Barrero R.A."/>
            <person name="Guerrero F.D."/>
            <person name="Moolhuijzen P."/>
            <person name="Goolsby J.A."/>
            <person name="Tidwell J."/>
            <person name="Bellgard S.E."/>
            <person name="Bellgard M.I."/>
        </authorList>
    </citation>
    <scope>NUCLEOTIDE SEQUENCE</scope>
    <source>
        <tissue evidence="1">Shoot tissue taken approximately 20 cm above the soil surface</tissue>
    </source>
</reference>
<name>A0A0A8Y9G9_ARUDO</name>
<protein>
    <submittedName>
        <fullName evidence="1">Uncharacterized protein</fullName>
    </submittedName>
</protein>
<proteinExistence type="predicted"/>
<accession>A0A0A8Y9G9</accession>
<evidence type="ECO:0000313" key="1">
    <source>
        <dbReference type="EMBL" id="JAD22439.1"/>
    </source>
</evidence>
<reference evidence="1" key="1">
    <citation type="submission" date="2014-09" db="EMBL/GenBank/DDBJ databases">
        <authorList>
            <person name="Magalhaes I.L.F."/>
            <person name="Oliveira U."/>
            <person name="Santos F.R."/>
            <person name="Vidigal T.H.D.A."/>
            <person name="Brescovit A.D."/>
            <person name="Santos A.J."/>
        </authorList>
    </citation>
    <scope>NUCLEOTIDE SEQUENCE</scope>
    <source>
        <tissue evidence="1">Shoot tissue taken approximately 20 cm above the soil surface</tissue>
    </source>
</reference>
<sequence length="40" mass="4401">MVLAVFTAVEVEPCGKAMKGVKHKSVCYSLGNNILHKWVL</sequence>
<dbReference type="AlphaFoldDB" id="A0A0A8Y9G9"/>
<dbReference type="EMBL" id="GBRH01275456">
    <property type="protein sequence ID" value="JAD22439.1"/>
    <property type="molecule type" value="Transcribed_RNA"/>
</dbReference>
<organism evidence="1">
    <name type="scientific">Arundo donax</name>
    <name type="common">Giant reed</name>
    <name type="synonym">Donax arundinaceus</name>
    <dbReference type="NCBI Taxonomy" id="35708"/>
    <lineage>
        <taxon>Eukaryota</taxon>
        <taxon>Viridiplantae</taxon>
        <taxon>Streptophyta</taxon>
        <taxon>Embryophyta</taxon>
        <taxon>Tracheophyta</taxon>
        <taxon>Spermatophyta</taxon>
        <taxon>Magnoliopsida</taxon>
        <taxon>Liliopsida</taxon>
        <taxon>Poales</taxon>
        <taxon>Poaceae</taxon>
        <taxon>PACMAD clade</taxon>
        <taxon>Arundinoideae</taxon>
        <taxon>Arundineae</taxon>
        <taxon>Arundo</taxon>
    </lineage>
</organism>